<keyword evidence="7" id="KW-0998">Cell outer membrane</keyword>
<reference evidence="9 10" key="1">
    <citation type="submission" date="2012-09" db="EMBL/GenBank/DDBJ databases">
        <title>Genome Sequence of alkane-degrading Bacterium Alcanivorax jadensis T9.</title>
        <authorList>
            <person name="Lai Q."/>
            <person name="Shao Z."/>
        </authorList>
    </citation>
    <scope>NUCLEOTIDE SEQUENCE [LARGE SCALE GENOMIC DNA]</scope>
    <source>
        <strain evidence="9 10">T9</strain>
    </source>
</reference>
<name>A0ABR4WCV7_9GAMM</name>
<dbReference type="Gene3D" id="2.40.160.60">
    <property type="entry name" value="Outer membrane protein transport protein (OMPP1/FadL/TodX)"/>
    <property type="match status" value="1"/>
</dbReference>
<organism evidence="9 10">
    <name type="scientific">Alcanivorax jadensis T9</name>
    <dbReference type="NCBI Taxonomy" id="1177181"/>
    <lineage>
        <taxon>Bacteria</taxon>
        <taxon>Pseudomonadati</taxon>
        <taxon>Pseudomonadota</taxon>
        <taxon>Gammaproteobacteria</taxon>
        <taxon>Oceanospirillales</taxon>
        <taxon>Alcanivoracaceae</taxon>
        <taxon>Alcanivorax</taxon>
    </lineage>
</organism>
<evidence type="ECO:0000256" key="4">
    <source>
        <dbReference type="ARBA" id="ARBA00022692"/>
    </source>
</evidence>
<feature type="chain" id="PRO_5046185759" evidence="8">
    <location>
        <begin position="23"/>
        <end position="429"/>
    </location>
</feature>
<proteinExistence type="inferred from homology"/>
<keyword evidence="5 8" id="KW-0732">Signal</keyword>
<comment type="caution">
    <text evidence="9">The sequence shown here is derived from an EMBL/GenBank/DDBJ whole genome shotgun (WGS) entry which is preliminary data.</text>
</comment>
<keyword evidence="3" id="KW-1134">Transmembrane beta strand</keyword>
<evidence type="ECO:0000313" key="10">
    <source>
        <dbReference type="Proteomes" id="UP000029443"/>
    </source>
</evidence>
<accession>A0ABR4WCV7</accession>
<keyword evidence="10" id="KW-1185">Reference proteome</keyword>
<protein>
    <submittedName>
        <fullName evidence="9">Long-chain fatty acid transporter</fullName>
    </submittedName>
</protein>
<evidence type="ECO:0000256" key="5">
    <source>
        <dbReference type="ARBA" id="ARBA00022729"/>
    </source>
</evidence>
<dbReference type="PANTHER" id="PTHR35093">
    <property type="entry name" value="OUTER MEMBRANE PROTEIN NMB0088-RELATED"/>
    <property type="match status" value="1"/>
</dbReference>
<gene>
    <name evidence="9" type="ORF">T9A_02049</name>
</gene>
<comment type="similarity">
    <text evidence="2">Belongs to the OmpP1/FadL family.</text>
</comment>
<dbReference type="RefSeq" id="WP_035248059.1">
    <property type="nucleotide sequence ID" value="NZ_ARXU01000007.1"/>
</dbReference>
<sequence length="429" mass="45918">MKKTGAVLVGSALSLVAGHAAASGFSVSYQSVSALGTAYAGAGVLSENASNQWYNPATLAGLKQAELSAAAHQVWVDTTFEADNDGSFAGLIPQSGVGPGDFEDVEPFVGSLFLAVPLSDMMTFGLGVNAPFGTKIEYEKNWGNSYLTPLGPITAGDLYSTESDLRTYNINPSLGVQLTDSLSVGLGLSYQRLDADIRNAATRLEGDDDSYGWNLGLTYSPDDNNHFGVAYRSKIEYDVEGDITFSQLGANLTNFQAGAPVVAAGTYEGEASIDLPASLQLSYAGDLSDRTQILMGVEWMEWSSLDKLEVESDQLAFNPTENFDWENTVRYSLGVRHAMNETTVLRAGVAKEESTQGTDNRSAISPDSDRVWLTLGAGFTPVENMTIDVGYAHIFVEDADINRADKGAQLKGTYELDADVIGAQLSYRF</sequence>
<keyword evidence="4" id="KW-0812">Transmembrane</keyword>
<evidence type="ECO:0000256" key="8">
    <source>
        <dbReference type="SAM" id="SignalP"/>
    </source>
</evidence>
<evidence type="ECO:0000256" key="6">
    <source>
        <dbReference type="ARBA" id="ARBA00023136"/>
    </source>
</evidence>
<dbReference type="Proteomes" id="UP000029443">
    <property type="component" value="Unassembled WGS sequence"/>
</dbReference>
<dbReference type="PANTHER" id="PTHR35093:SF8">
    <property type="entry name" value="OUTER MEMBRANE PROTEIN NMB0088-RELATED"/>
    <property type="match status" value="1"/>
</dbReference>
<dbReference type="InterPro" id="IPR005017">
    <property type="entry name" value="OMPP1/FadL/TodX"/>
</dbReference>
<keyword evidence="6" id="KW-0472">Membrane</keyword>
<feature type="signal peptide" evidence="8">
    <location>
        <begin position="1"/>
        <end position="22"/>
    </location>
</feature>
<dbReference type="Pfam" id="PF03349">
    <property type="entry name" value="Toluene_X"/>
    <property type="match status" value="1"/>
</dbReference>
<evidence type="ECO:0000256" key="3">
    <source>
        <dbReference type="ARBA" id="ARBA00022452"/>
    </source>
</evidence>
<dbReference type="SUPFAM" id="SSF56935">
    <property type="entry name" value="Porins"/>
    <property type="match status" value="1"/>
</dbReference>
<dbReference type="EMBL" id="ARXU01000007">
    <property type="protein sequence ID" value="KGD60851.1"/>
    <property type="molecule type" value="Genomic_DNA"/>
</dbReference>
<evidence type="ECO:0000256" key="1">
    <source>
        <dbReference type="ARBA" id="ARBA00004571"/>
    </source>
</evidence>
<comment type="subcellular location">
    <subcellularLocation>
        <location evidence="1">Cell outer membrane</location>
        <topology evidence="1">Multi-pass membrane protein</topology>
    </subcellularLocation>
</comment>
<evidence type="ECO:0000313" key="9">
    <source>
        <dbReference type="EMBL" id="KGD60851.1"/>
    </source>
</evidence>
<evidence type="ECO:0000256" key="2">
    <source>
        <dbReference type="ARBA" id="ARBA00008163"/>
    </source>
</evidence>
<evidence type="ECO:0000256" key="7">
    <source>
        <dbReference type="ARBA" id="ARBA00023237"/>
    </source>
</evidence>